<evidence type="ECO:0000256" key="1">
    <source>
        <dbReference type="SAM" id="MobiDB-lite"/>
    </source>
</evidence>
<evidence type="ECO:0000313" key="3">
    <source>
        <dbReference type="Proteomes" id="UP001223144"/>
    </source>
</evidence>
<evidence type="ECO:0000313" key="2">
    <source>
        <dbReference type="EMBL" id="MDH2391300.1"/>
    </source>
</evidence>
<proteinExistence type="predicted"/>
<accession>A0ABT6HSG2</accession>
<reference evidence="2 3" key="1">
    <citation type="submission" date="2023-04" db="EMBL/GenBank/DDBJ databases">
        <title>Streptomyces chengmaiensis sp. nov. isolated from the stem of mangrove plant in Hainan.</title>
        <authorList>
            <person name="Huang X."/>
            <person name="Zhou S."/>
            <person name="Chu X."/>
            <person name="Xie Y."/>
            <person name="Lin Y."/>
        </authorList>
    </citation>
    <scope>NUCLEOTIDE SEQUENCE [LARGE SCALE GENOMIC DNA]</scope>
    <source>
        <strain evidence="2 3">HNM0663</strain>
    </source>
</reference>
<dbReference type="EMBL" id="JARWBG010000025">
    <property type="protein sequence ID" value="MDH2391300.1"/>
    <property type="molecule type" value="Genomic_DNA"/>
</dbReference>
<keyword evidence="3" id="KW-1185">Reference proteome</keyword>
<dbReference type="Proteomes" id="UP001223144">
    <property type="component" value="Unassembled WGS sequence"/>
</dbReference>
<name>A0ABT6HSG2_9ACTN</name>
<organism evidence="2 3">
    <name type="scientific">Streptomyces chengmaiensis</name>
    <dbReference type="NCBI Taxonomy" id="3040919"/>
    <lineage>
        <taxon>Bacteria</taxon>
        <taxon>Bacillati</taxon>
        <taxon>Actinomycetota</taxon>
        <taxon>Actinomycetes</taxon>
        <taxon>Kitasatosporales</taxon>
        <taxon>Streptomycetaceae</taxon>
        <taxon>Streptomyces</taxon>
    </lineage>
</organism>
<comment type="caution">
    <text evidence="2">The sequence shown here is derived from an EMBL/GenBank/DDBJ whole genome shotgun (WGS) entry which is preliminary data.</text>
</comment>
<dbReference type="RefSeq" id="WP_279930137.1">
    <property type="nucleotide sequence ID" value="NZ_JARWBG010000025.1"/>
</dbReference>
<feature type="region of interest" description="Disordered" evidence="1">
    <location>
        <begin position="49"/>
        <end position="70"/>
    </location>
</feature>
<gene>
    <name evidence="2" type="ORF">QCN29_21445</name>
</gene>
<sequence length="70" mass="7629">MPVEGTYVVDVRTGTVGRYVGQTGHTLRLRPLGGGREWVCTPEKVRPATASERISAQTAYENARSRGEVP</sequence>
<protein>
    <submittedName>
        <fullName evidence="2">Uncharacterized protein</fullName>
    </submittedName>
</protein>